<dbReference type="GO" id="GO:0043495">
    <property type="term" value="F:protein-membrane adaptor activity"/>
    <property type="evidence" value="ECO:0007669"/>
    <property type="project" value="TreeGrafter"/>
</dbReference>
<feature type="domain" description="PDZ" evidence="2">
    <location>
        <begin position="144"/>
        <end position="206"/>
    </location>
</feature>
<dbReference type="CDD" id="cd06768">
    <property type="entry name" value="PDZ_NHERF-like"/>
    <property type="match status" value="1"/>
</dbReference>
<dbReference type="InterPro" id="IPR001478">
    <property type="entry name" value="PDZ"/>
</dbReference>
<protein>
    <recommendedName>
        <fullName evidence="2">PDZ domain-containing protein</fullName>
    </recommendedName>
</protein>
<dbReference type="Proteomes" id="UP000261380">
    <property type="component" value="Unplaced"/>
</dbReference>
<feature type="domain" description="PDZ" evidence="2">
    <location>
        <begin position="46"/>
        <end position="113"/>
    </location>
</feature>
<reference evidence="3" key="2">
    <citation type="submission" date="2025-09" db="UniProtKB">
        <authorList>
            <consortium name="Ensembl"/>
        </authorList>
    </citation>
    <scope>IDENTIFICATION</scope>
</reference>
<evidence type="ECO:0000259" key="2">
    <source>
        <dbReference type="PROSITE" id="PS50106"/>
    </source>
</evidence>
<dbReference type="GO" id="GO:0072659">
    <property type="term" value="P:protein localization to plasma membrane"/>
    <property type="evidence" value="ECO:0007669"/>
    <property type="project" value="TreeGrafter"/>
</dbReference>
<feature type="domain" description="PDZ" evidence="2">
    <location>
        <begin position="255"/>
        <end position="326"/>
    </location>
</feature>
<dbReference type="PROSITE" id="PS50106">
    <property type="entry name" value="PDZ"/>
    <property type="match status" value="3"/>
</dbReference>
<sequence>MHSSADVSFNTIRTFCFTFNPKEGIDNPALIITDDLEPDLCMVPRLCQLKRVEAQSFGFHLHMEQNNHGIVIREVEPWSPAEHCGLRGGERLLEVNETYVDNMDFFKVKKVYRFPTARFLLTELVIKNHIYWFALTFLEFCCLKLLVERTYHTISCERHGNSVVVSEGQRGRYMVNTVSDGPAEKAGVHFGDILIWINGVSVSGLTTTNLNRIKSGNSVTVLVIDSDSESCYLRRRMPILPTLAESNNLPYYAKNLHLLKRPDGFGFLLRQERVEPPQKIEVDVGSAAEEAGMEDGELLLAVNGDPVESLEHEEIVRLIRKSGKIILNIVKQLLYLVRISPLCQLGVPPLLFHEEYSLNSRSFLTLIAADILHGRTCIHSFSRILLREFTAAISSASEKKNAGKLSKNHAPRLADVTGSTPGPDDLCRMSSTIVPVCLL</sequence>
<dbReference type="SUPFAM" id="SSF50156">
    <property type="entry name" value="PDZ domain-like"/>
    <property type="match status" value="3"/>
</dbReference>
<proteinExistence type="predicted"/>
<keyword evidence="1" id="KW-0677">Repeat</keyword>
<evidence type="ECO:0000313" key="3">
    <source>
        <dbReference type="Ensembl" id="ENSXCOP00000006996.1"/>
    </source>
</evidence>
<keyword evidence="4" id="KW-1185">Reference proteome</keyword>
<dbReference type="SMART" id="SM00228">
    <property type="entry name" value="PDZ"/>
    <property type="match status" value="3"/>
</dbReference>
<name>A0A3B5LBA6_9TELE</name>
<dbReference type="STRING" id="32473.ENSXCOP00000006996"/>
<dbReference type="InterPro" id="IPR051067">
    <property type="entry name" value="NHER"/>
</dbReference>
<reference evidence="3" key="1">
    <citation type="submission" date="2025-08" db="UniProtKB">
        <authorList>
            <consortium name="Ensembl"/>
        </authorList>
    </citation>
    <scope>IDENTIFICATION</scope>
</reference>
<accession>A0A3B5LBA6</accession>
<dbReference type="GO" id="GO:0005102">
    <property type="term" value="F:signaling receptor binding"/>
    <property type="evidence" value="ECO:0007669"/>
    <property type="project" value="TreeGrafter"/>
</dbReference>
<dbReference type="PANTHER" id="PTHR14191:SF20">
    <property type="entry name" value="NA(+)_H(+) EXCHANGE REGULATORY COFACTOR NHE-RF4"/>
    <property type="match status" value="1"/>
</dbReference>
<dbReference type="Ensembl" id="ENSXCOT00000007084.1">
    <property type="protein sequence ID" value="ENSXCOP00000006996.1"/>
    <property type="gene ID" value="ENSXCOG00000005403.1"/>
</dbReference>
<dbReference type="PANTHER" id="PTHR14191">
    <property type="entry name" value="PDZ DOMAIN CONTAINING PROTEIN"/>
    <property type="match status" value="1"/>
</dbReference>
<dbReference type="GO" id="GO:0016324">
    <property type="term" value="C:apical plasma membrane"/>
    <property type="evidence" value="ECO:0007669"/>
    <property type="project" value="TreeGrafter"/>
</dbReference>
<dbReference type="GeneTree" id="ENSGT00950000182849"/>
<organism evidence="3 4">
    <name type="scientific">Xiphophorus couchianus</name>
    <name type="common">Monterrey platyfish</name>
    <dbReference type="NCBI Taxonomy" id="32473"/>
    <lineage>
        <taxon>Eukaryota</taxon>
        <taxon>Metazoa</taxon>
        <taxon>Chordata</taxon>
        <taxon>Craniata</taxon>
        <taxon>Vertebrata</taxon>
        <taxon>Euteleostomi</taxon>
        <taxon>Actinopterygii</taxon>
        <taxon>Neopterygii</taxon>
        <taxon>Teleostei</taxon>
        <taxon>Neoteleostei</taxon>
        <taxon>Acanthomorphata</taxon>
        <taxon>Ovalentaria</taxon>
        <taxon>Atherinomorphae</taxon>
        <taxon>Cyprinodontiformes</taxon>
        <taxon>Poeciliidae</taxon>
        <taxon>Poeciliinae</taxon>
        <taxon>Xiphophorus</taxon>
    </lineage>
</organism>
<dbReference type="InterPro" id="IPR036034">
    <property type="entry name" value="PDZ_sf"/>
</dbReference>
<dbReference type="Pfam" id="PF00595">
    <property type="entry name" value="PDZ"/>
    <property type="match status" value="3"/>
</dbReference>
<evidence type="ECO:0000256" key="1">
    <source>
        <dbReference type="ARBA" id="ARBA00022737"/>
    </source>
</evidence>
<evidence type="ECO:0000313" key="4">
    <source>
        <dbReference type="Proteomes" id="UP000261380"/>
    </source>
</evidence>
<dbReference type="Gene3D" id="2.30.42.10">
    <property type="match status" value="3"/>
</dbReference>
<dbReference type="AlphaFoldDB" id="A0A3B5LBA6"/>